<dbReference type="Proteomes" id="UP000231292">
    <property type="component" value="Unassembled WGS sequence"/>
</dbReference>
<protein>
    <submittedName>
        <fullName evidence="2">Methyltransferase type 11</fullName>
    </submittedName>
</protein>
<keyword evidence="2" id="KW-0489">Methyltransferase</keyword>
<reference evidence="2 3" key="1">
    <citation type="submission" date="2017-09" db="EMBL/GenBank/DDBJ databases">
        <title>Depth-based differentiation of microbial function through sediment-hosted aquifers and enrichment of novel symbionts in the deep terrestrial subsurface.</title>
        <authorList>
            <person name="Probst A.J."/>
            <person name="Ladd B."/>
            <person name="Jarett J.K."/>
            <person name="Geller-Mcgrath D.E."/>
            <person name="Sieber C.M."/>
            <person name="Emerson J.B."/>
            <person name="Anantharaman K."/>
            <person name="Thomas B.C."/>
            <person name="Malmstrom R."/>
            <person name="Stieglmeier M."/>
            <person name="Klingl A."/>
            <person name="Woyke T."/>
            <person name="Ryan C.M."/>
            <person name="Banfield J.F."/>
        </authorList>
    </citation>
    <scope>NUCLEOTIDE SEQUENCE [LARGE SCALE GENOMIC DNA]</scope>
    <source>
        <strain evidence="2">CG23_combo_of_CG06-09_8_20_14_all_41_10</strain>
    </source>
</reference>
<dbReference type="AlphaFoldDB" id="A0A2G9YI04"/>
<dbReference type="GO" id="GO:0032259">
    <property type="term" value="P:methylation"/>
    <property type="evidence" value="ECO:0007669"/>
    <property type="project" value="UniProtKB-KW"/>
</dbReference>
<proteinExistence type="predicted"/>
<dbReference type="InterPro" id="IPR025714">
    <property type="entry name" value="Methyltranfer_dom"/>
</dbReference>
<dbReference type="CDD" id="cd02440">
    <property type="entry name" value="AdoMet_MTases"/>
    <property type="match status" value="1"/>
</dbReference>
<dbReference type="SUPFAM" id="SSF53335">
    <property type="entry name" value="S-adenosyl-L-methionine-dependent methyltransferases"/>
    <property type="match status" value="1"/>
</dbReference>
<dbReference type="InterPro" id="IPR029063">
    <property type="entry name" value="SAM-dependent_MTases_sf"/>
</dbReference>
<evidence type="ECO:0000259" key="1">
    <source>
        <dbReference type="Pfam" id="PF13847"/>
    </source>
</evidence>
<dbReference type="Pfam" id="PF13847">
    <property type="entry name" value="Methyltransf_31"/>
    <property type="match status" value="1"/>
</dbReference>
<organism evidence="2 3">
    <name type="scientific">Candidatus Sherwoodlollariibacterium unditelluris</name>
    <dbReference type="NCBI Taxonomy" id="1974757"/>
    <lineage>
        <taxon>Bacteria</taxon>
        <taxon>Pseudomonadati</taxon>
        <taxon>Candidatus Omnitrophota</taxon>
        <taxon>Candidatus Sherwoodlollariibacterium</taxon>
    </lineage>
</organism>
<feature type="domain" description="Methyltransferase" evidence="1">
    <location>
        <begin position="4"/>
        <end position="104"/>
    </location>
</feature>
<name>A0A2G9YI04_9BACT</name>
<comment type="caution">
    <text evidence="2">The sequence shown here is derived from an EMBL/GenBank/DDBJ whole genome shotgun (WGS) entry which is preliminary data.</text>
</comment>
<sequence length="165" mass="18612">MAEFGCGYGTFTIPAARIIRGKVYAFDIEPEMISATNNEAVKHGLKNIVITLRDFMTEGTGLKNVSVDYAMLFNILHLENPVGLLREANRILVKGGKVGIIHWNYDPSTPRGPSMDIRPKPENCNEWAKKAGFSDPKQFDLKPYHYGIVMSKKGKRNENRSHNFK</sequence>
<dbReference type="GO" id="GO:0008168">
    <property type="term" value="F:methyltransferase activity"/>
    <property type="evidence" value="ECO:0007669"/>
    <property type="project" value="UniProtKB-KW"/>
</dbReference>
<dbReference type="EMBL" id="PCRK01000164">
    <property type="protein sequence ID" value="PIP18792.1"/>
    <property type="molecule type" value="Genomic_DNA"/>
</dbReference>
<evidence type="ECO:0000313" key="3">
    <source>
        <dbReference type="Proteomes" id="UP000231292"/>
    </source>
</evidence>
<evidence type="ECO:0000313" key="2">
    <source>
        <dbReference type="EMBL" id="PIP18792.1"/>
    </source>
</evidence>
<gene>
    <name evidence="2" type="ORF">COX41_06335</name>
</gene>
<dbReference type="Gene3D" id="3.40.50.150">
    <property type="entry name" value="Vaccinia Virus protein VP39"/>
    <property type="match status" value="1"/>
</dbReference>
<accession>A0A2G9YI04</accession>
<keyword evidence="2" id="KW-0808">Transferase</keyword>